<dbReference type="GO" id="GO:0019441">
    <property type="term" value="P:L-tryptophan catabolic process to kynurenine"/>
    <property type="evidence" value="ECO:0007669"/>
    <property type="project" value="UniProtKB-UniRule"/>
</dbReference>
<reference evidence="7 8" key="1">
    <citation type="journal article" date="2020" name="Microbiol. Resour. Announc.">
        <title>Draft Genome Sequence of a Cladosporium Species Isolated from the Mesophotic Ascidian Didemnum maculosum.</title>
        <authorList>
            <person name="Gioti A."/>
            <person name="Siaperas R."/>
            <person name="Nikolaivits E."/>
            <person name="Le Goff G."/>
            <person name="Ouazzani J."/>
            <person name="Kotoulas G."/>
            <person name="Topakas E."/>
        </authorList>
    </citation>
    <scope>NUCLEOTIDE SEQUENCE [LARGE SCALE GENOMIC DNA]</scope>
    <source>
        <strain evidence="7 8">TM138-S3</strain>
    </source>
</reference>
<keyword evidence="6" id="KW-0175">Coiled coil</keyword>
<dbReference type="GO" id="GO:0033754">
    <property type="term" value="F:indoleamine 2,3-dioxygenase activity"/>
    <property type="evidence" value="ECO:0007669"/>
    <property type="project" value="UniProtKB-EC"/>
</dbReference>
<dbReference type="PANTHER" id="PTHR28657">
    <property type="entry name" value="INDOLEAMINE 2,3-DIOXYGENASE"/>
    <property type="match status" value="1"/>
</dbReference>
<keyword evidence="3 4" id="KW-0408">Iron</keyword>
<comment type="function">
    <text evidence="5">Produces N-formyl-kynurenine through the oxidation of tryptophan.</text>
</comment>
<comment type="catalytic activity">
    <reaction evidence="5">
        <text>L-tryptophan + O2 = N-formyl-L-kynurenine</text>
        <dbReference type="Rhea" id="RHEA:24536"/>
        <dbReference type="ChEBI" id="CHEBI:15379"/>
        <dbReference type="ChEBI" id="CHEBI:57912"/>
        <dbReference type="ChEBI" id="CHEBI:58629"/>
    </reaction>
</comment>
<keyword evidence="2 4" id="KW-0479">Metal-binding</keyword>
<dbReference type="InterPro" id="IPR037217">
    <property type="entry name" value="Trp/Indoleamine_2_3_dOase-like"/>
</dbReference>
<evidence type="ECO:0000256" key="3">
    <source>
        <dbReference type="ARBA" id="ARBA00023004"/>
    </source>
</evidence>
<feature type="coiled-coil region" evidence="6">
    <location>
        <begin position="450"/>
        <end position="477"/>
    </location>
</feature>
<dbReference type="GO" id="GO:0046872">
    <property type="term" value="F:metal ion binding"/>
    <property type="evidence" value="ECO:0007669"/>
    <property type="project" value="UniProtKB-UniRule"/>
</dbReference>
<feature type="binding site" description="proximal binding residue" evidence="4">
    <location>
        <position position="396"/>
    </location>
    <ligand>
        <name>heme b</name>
        <dbReference type="ChEBI" id="CHEBI:60344"/>
    </ligand>
    <ligandPart>
        <name>Fe</name>
        <dbReference type="ChEBI" id="CHEBI:18248"/>
    </ligandPart>
</feature>
<evidence type="ECO:0000256" key="6">
    <source>
        <dbReference type="SAM" id="Coils"/>
    </source>
</evidence>
<sequence>MAAVDHSNVACMQHIEADPATLPRSLDPFTVTIHNGFMPLQTPQTSLPKAFDPLIRLSERMAIVKEDGSPGLLASYQLGPTIDLSDALPDLTDEIDKCVTPDGKPDLVAVTAIFRDYSFLASAYLLEPCWERWSKDSQQGYGLGRQRLPRNLAGPLVRAGKLINMPPFMSYVAYSTYNYRFANPSVGTSTYENLRLVRAFEHGLDPASSEAGFVLTHVDMVKHTPSLIRGAVSALDSISARAPAPDVSAALHTMLSAMARIESAMEAMWAHSRPKDYISYRTFIFGITNQSMFPSGVVYEGENGGDPMSFRGESGANDSIVPLLDNLLQIPMPANPLTSILKDFRSYRPKPHREFLEYVKERADAVGVREYCVKDAGTAVLYLRLLEHVRSFRWRHWLFAREYIIRRTSHPTATGGSPIVTWLPNQLFAVMDLMCEVWAGLNESERVGAGKAVNEMMENVEDQREKLDREVERWCKERGVESSRK</sequence>
<dbReference type="AlphaFoldDB" id="A0AB34KTN3"/>
<dbReference type="RefSeq" id="XP_069231474.1">
    <property type="nucleotide sequence ID" value="XM_069371668.1"/>
</dbReference>
<evidence type="ECO:0000256" key="5">
    <source>
        <dbReference type="RuleBase" id="RU369119"/>
    </source>
</evidence>
<accession>A0AB34KTN3</accession>
<keyword evidence="5" id="KW-0223">Dioxygenase</keyword>
<comment type="caution">
    <text evidence="7">The sequence shown here is derived from an EMBL/GenBank/DDBJ whole genome shotgun (WGS) entry which is preliminary data.</text>
</comment>
<keyword evidence="8" id="KW-1185">Reference proteome</keyword>
<evidence type="ECO:0000256" key="2">
    <source>
        <dbReference type="ARBA" id="ARBA00022723"/>
    </source>
</evidence>
<evidence type="ECO:0000256" key="1">
    <source>
        <dbReference type="ARBA" id="ARBA00007119"/>
    </source>
</evidence>
<dbReference type="Pfam" id="PF01231">
    <property type="entry name" value="IDO"/>
    <property type="match status" value="1"/>
</dbReference>
<comment type="similarity">
    <text evidence="1 5">Belongs to the indoleamine 2,3-dioxygenase family.</text>
</comment>
<dbReference type="EC" id="1.13.11.52" evidence="5"/>
<dbReference type="Proteomes" id="UP000803884">
    <property type="component" value="Unassembled WGS sequence"/>
</dbReference>
<proteinExistence type="inferred from homology"/>
<dbReference type="Gene3D" id="1.20.58.480">
    <property type="match status" value="1"/>
</dbReference>
<dbReference type="PANTHER" id="PTHR28657:SF3">
    <property type="entry name" value="INDOLEAMINE 2,3-DIOXYGENASE"/>
    <property type="match status" value="1"/>
</dbReference>
<name>A0AB34KTN3_9PEZI</name>
<evidence type="ECO:0000313" key="7">
    <source>
        <dbReference type="EMBL" id="KAL1588369.1"/>
    </source>
</evidence>
<dbReference type="GeneID" id="96004506"/>
<dbReference type="FunFam" id="1.20.58.480:FF:000005">
    <property type="entry name" value="Indoleamine 2,3-dioxygenase family protein"/>
    <property type="match status" value="1"/>
</dbReference>
<protein>
    <recommendedName>
        <fullName evidence="5">Indoleamine 2,3-dioxygenase</fullName>
        <ecNumber evidence="5">1.13.11.52</ecNumber>
    </recommendedName>
</protein>
<dbReference type="SUPFAM" id="SSF140959">
    <property type="entry name" value="Indolic compounds 2,3-dioxygenase-like"/>
    <property type="match status" value="1"/>
</dbReference>
<dbReference type="GO" id="GO:0020037">
    <property type="term" value="F:heme binding"/>
    <property type="evidence" value="ECO:0007669"/>
    <property type="project" value="UniProtKB-UniRule"/>
</dbReference>
<gene>
    <name evidence="7" type="ORF">WHR41_03062</name>
</gene>
<organism evidence="7 8">
    <name type="scientific">Cladosporium halotolerans</name>
    <dbReference type="NCBI Taxonomy" id="1052096"/>
    <lineage>
        <taxon>Eukaryota</taxon>
        <taxon>Fungi</taxon>
        <taxon>Dikarya</taxon>
        <taxon>Ascomycota</taxon>
        <taxon>Pezizomycotina</taxon>
        <taxon>Dothideomycetes</taxon>
        <taxon>Dothideomycetidae</taxon>
        <taxon>Cladosporiales</taxon>
        <taxon>Cladosporiaceae</taxon>
        <taxon>Cladosporium</taxon>
    </lineage>
</organism>
<evidence type="ECO:0000313" key="8">
    <source>
        <dbReference type="Proteomes" id="UP000803884"/>
    </source>
</evidence>
<dbReference type="EMBL" id="JAAQHG020000007">
    <property type="protein sequence ID" value="KAL1588369.1"/>
    <property type="molecule type" value="Genomic_DNA"/>
</dbReference>
<keyword evidence="4 5" id="KW-0349">Heme</keyword>
<evidence type="ECO:0000256" key="4">
    <source>
        <dbReference type="PIRSR" id="PIRSR600898-1"/>
    </source>
</evidence>
<keyword evidence="5" id="KW-0560">Oxidoreductase</keyword>
<dbReference type="InterPro" id="IPR000898">
    <property type="entry name" value="Indolamine_dOase"/>
</dbReference>